<dbReference type="GO" id="GO:0003690">
    <property type="term" value="F:double-stranded DNA binding"/>
    <property type="evidence" value="ECO:0007669"/>
    <property type="project" value="TreeGrafter"/>
</dbReference>
<dbReference type="Proteomes" id="UP000681722">
    <property type="component" value="Unassembled WGS sequence"/>
</dbReference>
<dbReference type="GO" id="GO:0005634">
    <property type="term" value="C:nucleus"/>
    <property type="evidence" value="ECO:0007669"/>
    <property type="project" value="TreeGrafter"/>
</dbReference>
<organism evidence="1 5">
    <name type="scientific">Didymodactylos carnosus</name>
    <dbReference type="NCBI Taxonomy" id="1234261"/>
    <lineage>
        <taxon>Eukaryota</taxon>
        <taxon>Metazoa</taxon>
        <taxon>Spiralia</taxon>
        <taxon>Gnathifera</taxon>
        <taxon>Rotifera</taxon>
        <taxon>Eurotatoria</taxon>
        <taxon>Bdelloidea</taxon>
        <taxon>Philodinida</taxon>
        <taxon>Philodinidae</taxon>
        <taxon>Didymodactylos</taxon>
    </lineage>
</organism>
<dbReference type="GO" id="GO:0046975">
    <property type="term" value="F:histone H3K36 methyltransferase activity"/>
    <property type="evidence" value="ECO:0007669"/>
    <property type="project" value="TreeGrafter"/>
</dbReference>
<protein>
    <recommendedName>
        <fullName evidence="6">Transposase</fullName>
    </recommendedName>
</protein>
<dbReference type="PANTHER" id="PTHR46060">
    <property type="entry name" value="MARINER MOS1 TRANSPOSASE-LIKE PROTEIN"/>
    <property type="match status" value="1"/>
</dbReference>
<evidence type="ECO:0000313" key="1">
    <source>
        <dbReference type="EMBL" id="CAF1042739.1"/>
    </source>
</evidence>
<dbReference type="EMBL" id="CAJNOQ010004056">
    <property type="protein sequence ID" value="CAF1042739.1"/>
    <property type="molecule type" value="Genomic_DNA"/>
</dbReference>
<dbReference type="OrthoDB" id="10017160at2759"/>
<evidence type="ECO:0008006" key="6">
    <source>
        <dbReference type="Google" id="ProtNLM"/>
    </source>
</evidence>
<evidence type="ECO:0000313" key="3">
    <source>
        <dbReference type="EMBL" id="CAF3812876.1"/>
    </source>
</evidence>
<dbReference type="GO" id="GO:0003697">
    <property type="term" value="F:single-stranded DNA binding"/>
    <property type="evidence" value="ECO:0007669"/>
    <property type="project" value="TreeGrafter"/>
</dbReference>
<comment type="caution">
    <text evidence="1">The sequence shown here is derived from an EMBL/GenBank/DDBJ whole genome shotgun (WGS) entry which is preliminary data.</text>
</comment>
<dbReference type="AlphaFoldDB" id="A0A814K068"/>
<dbReference type="Proteomes" id="UP000677228">
    <property type="component" value="Unassembled WGS sequence"/>
</dbReference>
<gene>
    <name evidence="1" type="ORF">GPM918_LOCUS15865</name>
    <name evidence="2" type="ORF">OVA965_LOCUS23544</name>
    <name evidence="3" type="ORF">SRO942_LOCUS15865</name>
    <name evidence="4" type="ORF">TMI583_LOCUS24267</name>
</gene>
<evidence type="ECO:0000313" key="2">
    <source>
        <dbReference type="EMBL" id="CAF1191754.1"/>
    </source>
</evidence>
<dbReference type="PANTHER" id="PTHR46060:SF2">
    <property type="entry name" value="HISTONE-LYSINE N-METHYLTRANSFERASE SETMAR"/>
    <property type="match status" value="1"/>
</dbReference>
<dbReference type="Proteomes" id="UP000682733">
    <property type="component" value="Unassembled WGS sequence"/>
</dbReference>
<dbReference type="GO" id="GO:0044547">
    <property type="term" value="F:DNA topoisomerase binding"/>
    <property type="evidence" value="ECO:0007669"/>
    <property type="project" value="TreeGrafter"/>
</dbReference>
<dbReference type="GO" id="GO:0000729">
    <property type="term" value="P:DNA double-strand break processing"/>
    <property type="evidence" value="ECO:0007669"/>
    <property type="project" value="TreeGrafter"/>
</dbReference>
<dbReference type="GO" id="GO:0035861">
    <property type="term" value="C:site of double-strand break"/>
    <property type="evidence" value="ECO:0007669"/>
    <property type="project" value="TreeGrafter"/>
</dbReference>
<dbReference type="EMBL" id="CAJOBA010035306">
    <property type="protein sequence ID" value="CAF4002234.1"/>
    <property type="molecule type" value="Genomic_DNA"/>
</dbReference>
<dbReference type="InterPro" id="IPR036397">
    <property type="entry name" value="RNaseH_sf"/>
</dbReference>
<dbReference type="GO" id="GO:0044774">
    <property type="term" value="P:mitotic DNA integrity checkpoint signaling"/>
    <property type="evidence" value="ECO:0007669"/>
    <property type="project" value="TreeGrafter"/>
</dbReference>
<dbReference type="Proteomes" id="UP000663829">
    <property type="component" value="Unassembled WGS sequence"/>
</dbReference>
<accession>A0A814K068</accession>
<dbReference type="InterPro" id="IPR052709">
    <property type="entry name" value="Transposase-MT_Hybrid"/>
</dbReference>
<name>A0A814K068_9BILA</name>
<evidence type="ECO:0000313" key="4">
    <source>
        <dbReference type="EMBL" id="CAF4002234.1"/>
    </source>
</evidence>
<proteinExistence type="predicted"/>
<keyword evidence="5" id="KW-1185">Reference proteome</keyword>
<dbReference type="GO" id="GO:0000014">
    <property type="term" value="F:single-stranded DNA endodeoxyribonuclease activity"/>
    <property type="evidence" value="ECO:0007669"/>
    <property type="project" value="TreeGrafter"/>
</dbReference>
<evidence type="ECO:0000313" key="5">
    <source>
        <dbReference type="Proteomes" id="UP000663829"/>
    </source>
</evidence>
<dbReference type="Gene3D" id="3.30.420.10">
    <property type="entry name" value="Ribonuclease H-like superfamily/Ribonuclease H"/>
    <property type="match status" value="1"/>
</dbReference>
<dbReference type="EMBL" id="CAJOBC010004056">
    <property type="protein sequence ID" value="CAF3812876.1"/>
    <property type="molecule type" value="Genomic_DNA"/>
</dbReference>
<dbReference type="GO" id="GO:0042800">
    <property type="term" value="F:histone H3K4 methyltransferase activity"/>
    <property type="evidence" value="ECO:0007669"/>
    <property type="project" value="TreeGrafter"/>
</dbReference>
<sequence length="351" mass="39825">MHPPTQRAVAKSLHISQSTVSKIIKESGFVLRKKRKVQKLTSANVEKRRQRSRRFYLQLANGRYRNFITTDESWFYLDGTSGKRKVCYIKKSDPNYDRMIIQQDSSRPKGFMVWGGVSSKGKTTLRFVEPGAKVNSQYYINKILKPFLSRDVPRLFPIGGKTRPTLQQDSAPSHVSKETIAFLENTAYFGATGSGVIPVMSHNTTDSDAAKFSKIPVQSSSTESSMNPKSKLTFGTNKTSINTLFSLPSSLHEITPSLNQTPIDLRKAIMENMIKNPKTFSGEKENMHKWLEDLETQFDTGDIPDNNKFSIIFYQLKGEALSWFKDNKQTILTRKDFADEFASLLGLLVPW</sequence>
<dbReference type="GO" id="GO:0015074">
    <property type="term" value="P:DNA integration"/>
    <property type="evidence" value="ECO:0007669"/>
    <property type="project" value="TreeGrafter"/>
</dbReference>
<reference evidence="1" key="1">
    <citation type="submission" date="2021-02" db="EMBL/GenBank/DDBJ databases">
        <authorList>
            <person name="Nowell W R."/>
        </authorList>
    </citation>
    <scope>NUCLEOTIDE SEQUENCE</scope>
</reference>
<dbReference type="GO" id="GO:0000793">
    <property type="term" value="C:condensed chromosome"/>
    <property type="evidence" value="ECO:0007669"/>
    <property type="project" value="TreeGrafter"/>
</dbReference>
<dbReference type="GO" id="GO:0031297">
    <property type="term" value="P:replication fork processing"/>
    <property type="evidence" value="ECO:0007669"/>
    <property type="project" value="TreeGrafter"/>
</dbReference>
<dbReference type="EMBL" id="CAJNOK010013774">
    <property type="protein sequence ID" value="CAF1191754.1"/>
    <property type="molecule type" value="Genomic_DNA"/>
</dbReference>
<dbReference type="GO" id="GO:0006303">
    <property type="term" value="P:double-strand break repair via nonhomologous end joining"/>
    <property type="evidence" value="ECO:0007669"/>
    <property type="project" value="TreeGrafter"/>
</dbReference>